<organism evidence="4 5">
    <name type="scientific">Nostocoides vanveenii</name>
    <dbReference type="NCBI Taxonomy" id="330835"/>
    <lineage>
        <taxon>Bacteria</taxon>
        <taxon>Bacillati</taxon>
        <taxon>Actinomycetota</taxon>
        <taxon>Actinomycetes</taxon>
        <taxon>Micrococcales</taxon>
        <taxon>Intrasporangiaceae</taxon>
        <taxon>Nostocoides</taxon>
    </lineage>
</organism>
<dbReference type="RefSeq" id="WP_344067060.1">
    <property type="nucleotide sequence ID" value="NZ_BAAAPN010000057.1"/>
</dbReference>
<dbReference type="PANTHER" id="PTHR48107">
    <property type="entry name" value="NADPH-DEPENDENT ALDEHYDE REDUCTASE-LIKE PROTEIN, CHLOROPLASTIC-RELATED"/>
    <property type="match status" value="1"/>
</dbReference>
<reference evidence="4 5" key="1">
    <citation type="journal article" date="2019" name="Int. J. Syst. Evol. Microbiol.">
        <title>The Global Catalogue of Microorganisms (GCM) 10K type strain sequencing project: providing services to taxonomists for standard genome sequencing and annotation.</title>
        <authorList>
            <consortium name="The Broad Institute Genomics Platform"/>
            <consortium name="The Broad Institute Genome Sequencing Center for Infectious Disease"/>
            <person name="Wu L."/>
            <person name="Ma J."/>
        </authorList>
    </citation>
    <scope>NUCLEOTIDE SEQUENCE [LARGE SCALE GENOMIC DNA]</scope>
    <source>
        <strain evidence="4 5">JCM 15591</strain>
    </source>
</reference>
<dbReference type="Proteomes" id="UP001501475">
    <property type="component" value="Unassembled WGS sequence"/>
</dbReference>
<name>A0ABN2KTP7_9MICO</name>
<sequence length="123" mass="13314">MTPQPDHGERTWKVANDWPECALNTGADSGIGRAIAVTYAAQGADIAIAHLPQEKTTRRSPSGSLRWRNWAGSTSSSAMPDSKMSHGSLEEFPPERIERTFATNVFSPFWLAQALAGELEDGG</sequence>
<comment type="caution">
    <text evidence="4">The sequence shown here is derived from an EMBL/GenBank/DDBJ whole genome shotgun (WGS) entry which is preliminary data.</text>
</comment>
<dbReference type="PANTHER" id="PTHR48107:SF16">
    <property type="entry name" value="NADPH-DEPENDENT ALDEHYDE REDUCTASE 1, CHLOROPLASTIC"/>
    <property type="match status" value="1"/>
</dbReference>
<dbReference type="EMBL" id="BAAAPN010000057">
    <property type="protein sequence ID" value="GAA1765899.1"/>
    <property type="molecule type" value="Genomic_DNA"/>
</dbReference>
<proteinExistence type="inferred from homology"/>
<evidence type="ECO:0000256" key="3">
    <source>
        <dbReference type="SAM" id="MobiDB-lite"/>
    </source>
</evidence>
<comment type="similarity">
    <text evidence="1">Belongs to the short-chain dehydrogenases/reductases (SDR) family.</text>
</comment>
<evidence type="ECO:0000313" key="5">
    <source>
        <dbReference type="Proteomes" id="UP001501475"/>
    </source>
</evidence>
<dbReference type="SUPFAM" id="SSF51735">
    <property type="entry name" value="NAD(P)-binding Rossmann-fold domains"/>
    <property type="match status" value="1"/>
</dbReference>
<evidence type="ECO:0000256" key="1">
    <source>
        <dbReference type="ARBA" id="ARBA00006484"/>
    </source>
</evidence>
<keyword evidence="5" id="KW-1185">Reference proteome</keyword>
<dbReference type="Gene3D" id="3.40.50.720">
    <property type="entry name" value="NAD(P)-binding Rossmann-like Domain"/>
    <property type="match status" value="2"/>
</dbReference>
<feature type="region of interest" description="Disordered" evidence="3">
    <location>
        <begin position="53"/>
        <end position="90"/>
    </location>
</feature>
<keyword evidence="2" id="KW-0560">Oxidoreductase</keyword>
<protein>
    <submittedName>
        <fullName evidence="4">Uncharacterized protein</fullName>
    </submittedName>
</protein>
<evidence type="ECO:0000256" key="2">
    <source>
        <dbReference type="ARBA" id="ARBA00023002"/>
    </source>
</evidence>
<accession>A0ABN2KTP7</accession>
<gene>
    <name evidence="4" type="ORF">GCM10009810_25930</name>
</gene>
<dbReference type="InterPro" id="IPR036291">
    <property type="entry name" value="NAD(P)-bd_dom_sf"/>
</dbReference>
<evidence type="ECO:0000313" key="4">
    <source>
        <dbReference type="EMBL" id="GAA1765899.1"/>
    </source>
</evidence>